<dbReference type="PANTHER" id="PTHR11012:SF30">
    <property type="entry name" value="PROTEIN KINASE-LIKE DOMAIN-CONTAINING"/>
    <property type="match status" value="1"/>
</dbReference>
<name>A0A9N9TNZ3_PHYSR</name>
<gene>
    <name evidence="2" type="ORF">PHYEVI_LOCUS5712</name>
</gene>
<dbReference type="PANTHER" id="PTHR11012">
    <property type="entry name" value="PROTEIN KINASE-LIKE DOMAIN-CONTAINING"/>
    <property type="match status" value="1"/>
</dbReference>
<evidence type="ECO:0000259" key="1">
    <source>
        <dbReference type="SMART" id="SM00587"/>
    </source>
</evidence>
<dbReference type="SUPFAM" id="SSF56112">
    <property type="entry name" value="Protein kinase-like (PK-like)"/>
    <property type="match status" value="1"/>
</dbReference>
<keyword evidence="3" id="KW-1185">Reference proteome</keyword>
<accession>A0A9N9TNZ3</accession>
<reference evidence="2" key="1">
    <citation type="submission" date="2022-01" db="EMBL/GenBank/DDBJ databases">
        <authorList>
            <person name="King R."/>
        </authorList>
    </citation>
    <scope>NUCLEOTIDE SEQUENCE</scope>
</reference>
<protein>
    <recommendedName>
        <fullName evidence="1">CHK kinase-like domain-containing protein</fullName>
    </recommendedName>
</protein>
<dbReference type="OrthoDB" id="190089at2759"/>
<feature type="domain" description="CHK kinase-like" evidence="1">
    <location>
        <begin position="124"/>
        <end position="316"/>
    </location>
</feature>
<sequence>MEVTLLKNFNSIVENITKEKVDNFDVVIANNEKSDDGFVGKIHFVTLKSKKNNLKYDLVFKHAVVDKSNEASDFISTCFFNEVHFYQKIWPELRHFQALHPKVGTNKNIPKYFTSSLEEENKIVVLENLKLANYECHPANILLDFRTYENIFRVYGKFHAISFAFKQKNPEKFAEICRPLKYNWNFLNENETVLKEVVKLFEKLEMYLKEENDEILLKYRKSYLDNRVALFKDCIQYKGTSIILHGDCWSNNIMFKYNRAREIEEIKLIDFQMSSTGSPVLDLSYSLYSGAGKDTLNNLDKLLKIYHSTLSEELRLYDCDPQEIYSYETLMEEWKKLSRFGFILGTVIFSSKFTDVAQKVKVDEFVNTPSNEILTTFNEEKFKEVILDLVRHMHENNFL</sequence>
<organism evidence="2 3">
    <name type="scientific">Phyllotreta striolata</name>
    <name type="common">Striped flea beetle</name>
    <name type="synonym">Crioceris striolata</name>
    <dbReference type="NCBI Taxonomy" id="444603"/>
    <lineage>
        <taxon>Eukaryota</taxon>
        <taxon>Metazoa</taxon>
        <taxon>Ecdysozoa</taxon>
        <taxon>Arthropoda</taxon>
        <taxon>Hexapoda</taxon>
        <taxon>Insecta</taxon>
        <taxon>Pterygota</taxon>
        <taxon>Neoptera</taxon>
        <taxon>Endopterygota</taxon>
        <taxon>Coleoptera</taxon>
        <taxon>Polyphaga</taxon>
        <taxon>Cucujiformia</taxon>
        <taxon>Chrysomeloidea</taxon>
        <taxon>Chrysomelidae</taxon>
        <taxon>Galerucinae</taxon>
        <taxon>Alticini</taxon>
        <taxon>Phyllotreta</taxon>
    </lineage>
</organism>
<dbReference type="Gene3D" id="3.90.1200.10">
    <property type="match status" value="1"/>
</dbReference>
<dbReference type="AlphaFoldDB" id="A0A9N9TNZ3"/>
<dbReference type="EMBL" id="OU900095">
    <property type="protein sequence ID" value="CAG9859338.1"/>
    <property type="molecule type" value="Genomic_DNA"/>
</dbReference>
<dbReference type="InterPro" id="IPR011009">
    <property type="entry name" value="Kinase-like_dom_sf"/>
</dbReference>
<dbReference type="Proteomes" id="UP001153712">
    <property type="component" value="Chromosome 2"/>
</dbReference>
<evidence type="ECO:0000313" key="3">
    <source>
        <dbReference type="Proteomes" id="UP001153712"/>
    </source>
</evidence>
<dbReference type="SMART" id="SM00587">
    <property type="entry name" value="CHK"/>
    <property type="match status" value="1"/>
</dbReference>
<evidence type="ECO:0000313" key="2">
    <source>
        <dbReference type="EMBL" id="CAG9859338.1"/>
    </source>
</evidence>
<proteinExistence type="predicted"/>
<dbReference type="Pfam" id="PF02958">
    <property type="entry name" value="EcKL"/>
    <property type="match status" value="1"/>
</dbReference>
<dbReference type="InterPro" id="IPR015897">
    <property type="entry name" value="CHK_kinase-like"/>
</dbReference>
<dbReference type="InterPro" id="IPR004119">
    <property type="entry name" value="EcKL"/>
</dbReference>